<name>L8TLB7_9MICC</name>
<evidence type="ECO:0000313" key="2">
    <source>
        <dbReference type="Proteomes" id="UP000011189"/>
    </source>
</evidence>
<protein>
    <submittedName>
        <fullName evidence="1">Uncharacterized protein</fullName>
    </submittedName>
</protein>
<dbReference type="Proteomes" id="UP000011189">
    <property type="component" value="Unassembled WGS sequence"/>
</dbReference>
<keyword evidence="2" id="KW-1185">Reference proteome</keyword>
<accession>L8TLB7</accession>
<reference evidence="2" key="1">
    <citation type="journal article" date="2013" name="Genome Announc.">
        <title>Draft Genome Sequence of the 2-Chloro-4-Nitrophenol-Degrading Bacterium Arthrobacter sp. Strain SJCon.</title>
        <authorList>
            <person name="Vikram S."/>
            <person name="Kumar S."/>
            <person name="Vaidya B."/>
            <person name="Pinnaka A.K."/>
            <person name="Raghava G.P."/>
        </authorList>
    </citation>
    <scope>NUCLEOTIDE SEQUENCE [LARGE SCALE GENOMIC DNA]</scope>
    <source>
        <strain evidence="2">SJCon</strain>
    </source>
</reference>
<organism evidence="1 2">
    <name type="scientific">Arthrobacter nitrophenolicus</name>
    <dbReference type="NCBI Taxonomy" id="683150"/>
    <lineage>
        <taxon>Bacteria</taxon>
        <taxon>Bacillati</taxon>
        <taxon>Actinomycetota</taxon>
        <taxon>Actinomycetes</taxon>
        <taxon>Micrococcales</taxon>
        <taxon>Micrococcaceae</taxon>
        <taxon>Arthrobacter</taxon>
    </lineage>
</organism>
<proteinExistence type="predicted"/>
<dbReference type="AlphaFoldDB" id="L8TLB7"/>
<sequence>MLPWGARPGRDGTGASPRLAACMSFASLSAQFKATLRAVDECKRLQIWLATVFLQLLAPAWM</sequence>
<gene>
    <name evidence="1" type="ORF">G205_22892</name>
</gene>
<dbReference type="EMBL" id="AOFD01000093">
    <property type="protein sequence ID" value="ELT42690.1"/>
    <property type="molecule type" value="Genomic_DNA"/>
</dbReference>
<comment type="caution">
    <text evidence="1">The sequence shown here is derived from an EMBL/GenBank/DDBJ whole genome shotgun (WGS) entry which is preliminary data.</text>
</comment>
<evidence type="ECO:0000313" key="1">
    <source>
        <dbReference type="EMBL" id="ELT42690.1"/>
    </source>
</evidence>